<name>I0K6W0_9BACT</name>
<evidence type="ECO:0000313" key="3">
    <source>
        <dbReference type="Proteomes" id="UP000011058"/>
    </source>
</evidence>
<protein>
    <submittedName>
        <fullName evidence="2">Uncharacterized protein</fullName>
    </submittedName>
</protein>
<proteinExistence type="predicted"/>
<accession>I0K6W0</accession>
<dbReference type="HOGENOM" id="CLU_605127_0_0_10"/>
<dbReference type="Proteomes" id="UP000011058">
    <property type="component" value="Chromosome"/>
</dbReference>
<evidence type="ECO:0000313" key="2">
    <source>
        <dbReference type="EMBL" id="CCG99863.1"/>
    </source>
</evidence>
<dbReference type="EMBL" id="HE796683">
    <property type="protein sequence ID" value="CCG99863.1"/>
    <property type="molecule type" value="Genomic_DNA"/>
</dbReference>
<dbReference type="PATRIC" id="fig|1166018.3.peg.3592"/>
<evidence type="ECO:0000256" key="1">
    <source>
        <dbReference type="SAM" id="Coils"/>
    </source>
</evidence>
<feature type="coiled-coil region" evidence="1">
    <location>
        <begin position="202"/>
        <end position="243"/>
    </location>
</feature>
<gene>
    <name evidence="2" type="ORF">FAES_1853</name>
</gene>
<dbReference type="KEGG" id="fae:FAES_1853"/>
<organism evidence="2 3">
    <name type="scientific">Fibrella aestuarina BUZ 2</name>
    <dbReference type="NCBI Taxonomy" id="1166018"/>
    <lineage>
        <taxon>Bacteria</taxon>
        <taxon>Pseudomonadati</taxon>
        <taxon>Bacteroidota</taxon>
        <taxon>Cytophagia</taxon>
        <taxon>Cytophagales</taxon>
        <taxon>Spirosomataceae</taxon>
        <taxon>Fibrella</taxon>
    </lineage>
</organism>
<reference evidence="2 3" key="1">
    <citation type="journal article" date="2012" name="J. Bacteriol.">
        <title>Genome Sequence of Fibrella aestuarina BUZ 2T, a Filamentous Marine Bacterium.</title>
        <authorList>
            <person name="Filippini M."/>
            <person name="Qi W."/>
            <person name="Blom J."/>
            <person name="Goesmann A."/>
            <person name="Smits T.H."/>
            <person name="Bagheri H.C."/>
        </authorList>
    </citation>
    <scope>NUCLEOTIDE SEQUENCE [LARGE SCALE GENOMIC DNA]</scope>
    <source>
        <strain evidence="3">BUZ 2T</strain>
    </source>
</reference>
<dbReference type="RefSeq" id="WP_015330962.1">
    <property type="nucleotide sequence ID" value="NC_020054.1"/>
</dbReference>
<keyword evidence="3" id="KW-1185">Reference proteome</keyword>
<keyword evidence="1" id="KW-0175">Coiled coil</keyword>
<sequence length="452" mass="51136">MTTDQTEALEAVVSEVSSQPDPTTLATIPAAELEAISATDQQLARLLTEAERIAALGVPKTQAEADLVHDFTMVAVKVRTDAEKLAKKIAAPFKAQYDAIKAEGERIGEEARKAEALTRPLKTVWDDADKERKRQIAEARAAEERAKAARTLERASALHALGVLSQAGYYVYGEIRIEAIELTTLPDEEWNTLYGQVEAAHAEQKRKDEEFAEQLRRDVEAEKKRQQDEAAALKRQQDELLDGRLALRIDKLVGMGAYEEDEFHIVYDRVWTITDKAELRACSDGTFNQMVVDLDAYKVRAAERILEKAEQYRIKGETIKRRTEQLTSLGFALEGGKWAYPDYDKTIPNSGLEYWREDSQFDSFVSEFTNWKTEQANAAKQAEADEKARKKADKERTQRLAKDKNLLHKFALSIGNLAFPEPENDESKALLIEFNARRVALAEEFIERIRTL</sequence>
<dbReference type="STRING" id="1166018.FAES_1853"/>
<dbReference type="AlphaFoldDB" id="I0K6W0"/>